<dbReference type="EMBL" id="MCHX01000002">
    <property type="protein sequence ID" value="OFJ55536.1"/>
    <property type="molecule type" value="Genomic_DNA"/>
</dbReference>
<dbReference type="AlphaFoldDB" id="A0A1E8QAU8"/>
<accession>A0A1E8QAU8</accession>
<comment type="caution">
    <text evidence="2">The sequence shown here is derived from an EMBL/GenBank/DDBJ whole genome shotgun (WGS) entry which is preliminary data.</text>
</comment>
<organism evidence="2 3">
    <name type="scientific">Mycolicibacterium grossiae</name>
    <dbReference type="NCBI Taxonomy" id="1552759"/>
    <lineage>
        <taxon>Bacteria</taxon>
        <taxon>Bacillati</taxon>
        <taxon>Actinomycetota</taxon>
        <taxon>Actinomycetes</taxon>
        <taxon>Mycobacteriales</taxon>
        <taxon>Mycobacteriaceae</taxon>
        <taxon>Mycolicibacterium</taxon>
    </lineage>
</organism>
<evidence type="ECO:0000313" key="2">
    <source>
        <dbReference type="EMBL" id="OFJ55536.1"/>
    </source>
</evidence>
<keyword evidence="1" id="KW-0175">Coiled coil</keyword>
<evidence type="ECO:0000256" key="1">
    <source>
        <dbReference type="SAM" id="Coils"/>
    </source>
</evidence>
<keyword evidence="3" id="KW-1185">Reference proteome</keyword>
<sequence>MRAELATYLDHQTFSEEGLRLRQSWLAQLDALKNSADADLRGRISETIGQAIDDQRDSDAIQNSLQATIEFWYGLQERNVEKLLRSVDDTVALERQRPSWTQLEELADSIRSQSNRSAPTEDQSEFITPAVKQIAAAAVTALNDYQKLSTVRKPVQAATSVMNQSKSVAAATAVAPLIIEISSVAERFLRGRAEGAERDRQRKAMEASLDRAGADTAQMAMSELETLIRAARQAILDATAERVELNDGLARLVGELTTLIKAGEQLLAPS</sequence>
<protein>
    <submittedName>
        <fullName evidence="2">Uncharacterized protein</fullName>
    </submittedName>
</protein>
<proteinExistence type="predicted"/>
<feature type="coiled-coil region" evidence="1">
    <location>
        <begin position="214"/>
        <end position="241"/>
    </location>
</feature>
<reference evidence="2 3" key="1">
    <citation type="submission" date="2016-09" db="EMBL/GenBank/DDBJ databases">
        <title>genome sequence of Mycobacterium sp. 739 SCH.</title>
        <authorList>
            <person name="Greninger A.L."/>
            <person name="Qin X."/>
            <person name="Jerome K."/>
            <person name="Vora S."/>
            <person name="Quinn K."/>
        </authorList>
    </citation>
    <scope>NUCLEOTIDE SEQUENCE [LARGE SCALE GENOMIC DNA]</scope>
    <source>
        <strain evidence="2 3">SCH</strain>
    </source>
</reference>
<gene>
    <name evidence="2" type="ORF">BEL07_01115</name>
</gene>
<dbReference type="Proteomes" id="UP000178953">
    <property type="component" value="Unassembled WGS sequence"/>
</dbReference>
<name>A0A1E8QAU8_9MYCO</name>
<evidence type="ECO:0000313" key="3">
    <source>
        <dbReference type="Proteomes" id="UP000178953"/>
    </source>
</evidence>